<evidence type="ECO:0000256" key="2">
    <source>
        <dbReference type="ARBA" id="ARBA00022908"/>
    </source>
</evidence>
<evidence type="ECO:0000256" key="5">
    <source>
        <dbReference type="PROSITE-ProRule" id="PRU01248"/>
    </source>
</evidence>
<dbReference type="InterPro" id="IPR050808">
    <property type="entry name" value="Phage_Integrase"/>
</dbReference>
<dbReference type="AlphaFoldDB" id="A0A1G9F766"/>
<dbReference type="InterPro" id="IPR025166">
    <property type="entry name" value="Integrase_DNA_bind_dom"/>
</dbReference>
<evidence type="ECO:0000313" key="9">
    <source>
        <dbReference type="Proteomes" id="UP000199382"/>
    </source>
</evidence>
<protein>
    <submittedName>
        <fullName evidence="8">Site-specific recombinase XerD</fullName>
    </submittedName>
</protein>
<comment type="similarity">
    <text evidence="1">Belongs to the 'phage' integrase family.</text>
</comment>
<name>A0A1G9F766_9RHOB</name>
<dbReference type="GO" id="GO:0015074">
    <property type="term" value="P:DNA integration"/>
    <property type="evidence" value="ECO:0007669"/>
    <property type="project" value="UniProtKB-KW"/>
</dbReference>
<evidence type="ECO:0000256" key="4">
    <source>
        <dbReference type="ARBA" id="ARBA00023172"/>
    </source>
</evidence>
<evidence type="ECO:0000259" key="7">
    <source>
        <dbReference type="PROSITE" id="PS51900"/>
    </source>
</evidence>
<reference evidence="8 9" key="1">
    <citation type="submission" date="2016-10" db="EMBL/GenBank/DDBJ databases">
        <authorList>
            <person name="de Groot N.N."/>
        </authorList>
    </citation>
    <scope>NUCLEOTIDE SEQUENCE [LARGE SCALE GENOMIC DNA]</scope>
    <source>
        <strain evidence="8 9">DSM 25294</strain>
    </source>
</reference>
<dbReference type="STRING" id="571298.SAMN04488026_10562"/>
<accession>A0A1G9F766</accession>
<dbReference type="Pfam" id="PF13356">
    <property type="entry name" value="Arm-DNA-bind_3"/>
    <property type="match status" value="1"/>
</dbReference>
<keyword evidence="2" id="KW-0229">DNA integration</keyword>
<dbReference type="InterPro" id="IPR013762">
    <property type="entry name" value="Integrase-like_cat_sf"/>
</dbReference>
<organism evidence="8 9">
    <name type="scientific">Aliiruegeria lutimaris</name>
    <dbReference type="NCBI Taxonomy" id="571298"/>
    <lineage>
        <taxon>Bacteria</taxon>
        <taxon>Pseudomonadati</taxon>
        <taxon>Pseudomonadota</taxon>
        <taxon>Alphaproteobacteria</taxon>
        <taxon>Rhodobacterales</taxon>
        <taxon>Roseobacteraceae</taxon>
        <taxon>Aliiruegeria</taxon>
    </lineage>
</organism>
<dbReference type="EMBL" id="FNEK01000056">
    <property type="protein sequence ID" value="SDK84228.1"/>
    <property type="molecule type" value="Genomic_DNA"/>
</dbReference>
<keyword evidence="4" id="KW-0233">DNA recombination</keyword>
<sequence>MRLRLTDLAIKKLALPTSGQQTYWDEATPGFGLRCSTRSKSFVIMYGPKRRLRTLGRYPELSLADARKQARVATGDILRNGDTARSFDYNAVLQEYLADCEKRLRTSTLDGYQLYLSSIPFSGPIDKVGRRDVLRAIEAYTTSPSSQNYAFTTFKVFFNWLVRQQYLSSNPLGSDNRPNASSTRQRTLSQEEVRTLLKFTGANRGRFHDIVSLLLLTGQRRGEIAALQWSEIDGDLLIFAADRTKNKHGHEVPLSSLAIELLNSIEGGATHVFGDQEVDQPYNGWSRAQRRLITETEIDHFTLHDLRRTFATFHAQIGTPLHVTERMLNHRSGSISGVAAVYNRHSYLEEMRDAMTRYDKFLANLLDKE</sequence>
<feature type="domain" description="Core-binding (CB)" evidence="7">
    <location>
        <begin position="91"/>
        <end position="162"/>
    </location>
</feature>
<dbReference type="Proteomes" id="UP000199382">
    <property type="component" value="Unassembled WGS sequence"/>
</dbReference>
<dbReference type="PROSITE" id="PS51898">
    <property type="entry name" value="TYR_RECOMBINASE"/>
    <property type="match status" value="1"/>
</dbReference>
<dbReference type="SUPFAM" id="SSF56349">
    <property type="entry name" value="DNA breaking-rejoining enzymes"/>
    <property type="match status" value="1"/>
</dbReference>
<dbReference type="Gene3D" id="1.10.150.130">
    <property type="match status" value="1"/>
</dbReference>
<proteinExistence type="inferred from homology"/>
<dbReference type="PANTHER" id="PTHR30629:SF2">
    <property type="entry name" value="PROPHAGE INTEGRASE INTS-RELATED"/>
    <property type="match status" value="1"/>
</dbReference>
<dbReference type="OrthoDB" id="7615137at2"/>
<dbReference type="GO" id="GO:0006310">
    <property type="term" value="P:DNA recombination"/>
    <property type="evidence" value="ECO:0007669"/>
    <property type="project" value="UniProtKB-KW"/>
</dbReference>
<dbReference type="InterPro" id="IPR011010">
    <property type="entry name" value="DNA_brk_join_enz"/>
</dbReference>
<dbReference type="Gene3D" id="3.30.160.390">
    <property type="entry name" value="Integrase, DNA-binding domain"/>
    <property type="match status" value="1"/>
</dbReference>
<dbReference type="InterPro" id="IPR002104">
    <property type="entry name" value="Integrase_catalytic"/>
</dbReference>
<evidence type="ECO:0000259" key="6">
    <source>
        <dbReference type="PROSITE" id="PS51898"/>
    </source>
</evidence>
<dbReference type="Gene3D" id="1.10.443.10">
    <property type="entry name" value="Intergrase catalytic core"/>
    <property type="match status" value="1"/>
</dbReference>
<keyword evidence="9" id="KW-1185">Reference proteome</keyword>
<dbReference type="PANTHER" id="PTHR30629">
    <property type="entry name" value="PROPHAGE INTEGRASE"/>
    <property type="match status" value="1"/>
</dbReference>
<dbReference type="CDD" id="cd00801">
    <property type="entry name" value="INT_P4_C"/>
    <property type="match status" value="1"/>
</dbReference>
<evidence type="ECO:0000256" key="3">
    <source>
        <dbReference type="ARBA" id="ARBA00023125"/>
    </source>
</evidence>
<evidence type="ECO:0000313" key="8">
    <source>
        <dbReference type="EMBL" id="SDK84228.1"/>
    </source>
</evidence>
<dbReference type="InterPro" id="IPR044068">
    <property type="entry name" value="CB"/>
</dbReference>
<dbReference type="InterPro" id="IPR010998">
    <property type="entry name" value="Integrase_recombinase_N"/>
</dbReference>
<dbReference type="RefSeq" id="WP_093161536.1">
    <property type="nucleotide sequence ID" value="NZ_FNEK01000056.1"/>
</dbReference>
<dbReference type="Pfam" id="PF00589">
    <property type="entry name" value="Phage_integrase"/>
    <property type="match status" value="1"/>
</dbReference>
<evidence type="ECO:0000256" key="1">
    <source>
        <dbReference type="ARBA" id="ARBA00008857"/>
    </source>
</evidence>
<keyword evidence="3 5" id="KW-0238">DNA-binding</keyword>
<dbReference type="GO" id="GO:0003677">
    <property type="term" value="F:DNA binding"/>
    <property type="evidence" value="ECO:0007669"/>
    <property type="project" value="UniProtKB-UniRule"/>
</dbReference>
<dbReference type="PROSITE" id="PS51900">
    <property type="entry name" value="CB"/>
    <property type="match status" value="1"/>
</dbReference>
<gene>
    <name evidence="8" type="ORF">SAMN04488026_10562</name>
</gene>
<dbReference type="InterPro" id="IPR038488">
    <property type="entry name" value="Integrase_DNA-bd_sf"/>
</dbReference>
<feature type="domain" description="Tyr recombinase" evidence="6">
    <location>
        <begin position="183"/>
        <end position="356"/>
    </location>
</feature>